<keyword evidence="5" id="KW-1185">Reference proteome</keyword>
<dbReference type="InterPro" id="IPR012854">
    <property type="entry name" value="Cu_amine_oxidase-like_N"/>
</dbReference>
<feature type="chain" id="PRO_5038511446" evidence="2">
    <location>
        <begin position="27"/>
        <end position="482"/>
    </location>
</feature>
<dbReference type="PROSITE" id="PS50983">
    <property type="entry name" value="FE_B12_PBP"/>
    <property type="match status" value="1"/>
</dbReference>
<protein>
    <submittedName>
        <fullName evidence="4">ABC transporter substrate-binding protein</fullName>
    </submittedName>
</protein>
<dbReference type="PANTHER" id="PTHR30535:SF34">
    <property type="entry name" value="MOLYBDATE-BINDING PROTEIN MOLA"/>
    <property type="match status" value="1"/>
</dbReference>
<feature type="signal peptide" evidence="2">
    <location>
        <begin position="1"/>
        <end position="26"/>
    </location>
</feature>
<dbReference type="InterPro" id="IPR036582">
    <property type="entry name" value="Mao_N_sf"/>
</dbReference>
<keyword evidence="2" id="KW-0732">Signal</keyword>
<dbReference type="Proteomes" id="UP000481872">
    <property type="component" value="Unassembled WGS sequence"/>
</dbReference>
<dbReference type="AlphaFoldDB" id="A0A6M0H313"/>
<sequence length="482" mass="54530">MLRLNKKITKTILSITLCTVISVGFAGCSSLNSTSTTSNVVVDNQKSESKVKTKLEDEKVYVSLKDTTNYLKGEFLLEKNIVTVKNKEDIITINLENNEAKINSTVINLKDKIKKENDDVYVIMDFLNEAVDARFTYNKENKELNIKTEMPLEYTKAFSVKYLKGGIKKITDGEKRTLILVPQGKEVPKEYKDEIVINTPIDNVLLGSTTQACLLRSIGALNSVKAVTTEAKNWSIDEIKNGMEKGDIEFVGRGDSPDYEKISMMKPDLAVVYTGPSGQQKLIEKLKELNINYVVDNEYLEENPYGRMEWAKLMSAFYDKEEESEKQFNEAIEKVKAASKNIEGKDKPKIVWATISKGKVYIPKGDSYVAKMIEMAGGEYMFKDDGIGSGNISIEELYAKANDADIFMYSSTTNYTPKLKNVIEQAPILEKLDVVKNKKVWCFAPDYYQSIDKTDELIIDLMEIFHPGSIGEDIKHYVNYKE</sequence>
<reference evidence="4 5" key="1">
    <citation type="submission" date="2020-02" db="EMBL/GenBank/DDBJ databases">
        <title>Genome assembly of a novel Clostridium senegalense strain.</title>
        <authorList>
            <person name="Gupta T.B."/>
            <person name="Jauregui R."/>
            <person name="Maclean P."/>
            <person name="Nawarathana A."/>
            <person name="Brightwell G."/>
        </authorList>
    </citation>
    <scope>NUCLEOTIDE SEQUENCE [LARGE SCALE GENOMIC DNA]</scope>
    <source>
        <strain evidence="4 5">AGRFS4</strain>
    </source>
</reference>
<dbReference type="PROSITE" id="PS51257">
    <property type="entry name" value="PROKAR_LIPOPROTEIN"/>
    <property type="match status" value="1"/>
</dbReference>
<organism evidence="4 5">
    <name type="scientific">Clostridium senegalense</name>
    <dbReference type="NCBI Taxonomy" id="1465809"/>
    <lineage>
        <taxon>Bacteria</taxon>
        <taxon>Bacillati</taxon>
        <taxon>Bacillota</taxon>
        <taxon>Clostridia</taxon>
        <taxon>Eubacteriales</taxon>
        <taxon>Clostridiaceae</taxon>
        <taxon>Clostridium</taxon>
    </lineage>
</organism>
<dbReference type="Pfam" id="PF07833">
    <property type="entry name" value="Cu_amine_oxidN1"/>
    <property type="match status" value="1"/>
</dbReference>
<dbReference type="SUPFAM" id="SSF55383">
    <property type="entry name" value="Copper amine oxidase, domain N"/>
    <property type="match status" value="1"/>
</dbReference>
<evidence type="ECO:0000259" key="3">
    <source>
        <dbReference type="PROSITE" id="PS50983"/>
    </source>
</evidence>
<dbReference type="EMBL" id="JAAGPU010000010">
    <property type="protein sequence ID" value="NEU04608.1"/>
    <property type="molecule type" value="Genomic_DNA"/>
</dbReference>
<evidence type="ECO:0000256" key="1">
    <source>
        <dbReference type="ARBA" id="ARBA00008814"/>
    </source>
</evidence>
<dbReference type="Pfam" id="PF01497">
    <property type="entry name" value="Peripla_BP_2"/>
    <property type="match status" value="1"/>
</dbReference>
<feature type="domain" description="Fe/B12 periplasmic-binding" evidence="3">
    <location>
        <begin position="203"/>
        <end position="469"/>
    </location>
</feature>
<name>A0A6M0H313_9CLOT</name>
<proteinExistence type="inferred from homology"/>
<dbReference type="PANTHER" id="PTHR30535">
    <property type="entry name" value="VITAMIN B12-BINDING PROTEIN"/>
    <property type="match status" value="1"/>
</dbReference>
<gene>
    <name evidence="4" type="ORF">G3M99_06975</name>
</gene>
<dbReference type="InterPro" id="IPR050902">
    <property type="entry name" value="ABC_Transporter_SBP"/>
</dbReference>
<comment type="caution">
    <text evidence="4">The sequence shown here is derived from an EMBL/GenBank/DDBJ whole genome shotgun (WGS) entry which is preliminary data.</text>
</comment>
<dbReference type="InterPro" id="IPR002491">
    <property type="entry name" value="ABC_transptr_periplasmic_BD"/>
</dbReference>
<dbReference type="Gene3D" id="3.40.50.1980">
    <property type="entry name" value="Nitrogenase molybdenum iron protein domain"/>
    <property type="match status" value="2"/>
</dbReference>
<evidence type="ECO:0000313" key="4">
    <source>
        <dbReference type="EMBL" id="NEU04608.1"/>
    </source>
</evidence>
<evidence type="ECO:0000313" key="5">
    <source>
        <dbReference type="Proteomes" id="UP000481872"/>
    </source>
</evidence>
<accession>A0A6M0H313</accession>
<evidence type="ECO:0000256" key="2">
    <source>
        <dbReference type="SAM" id="SignalP"/>
    </source>
</evidence>
<dbReference type="SUPFAM" id="SSF53807">
    <property type="entry name" value="Helical backbone' metal receptor"/>
    <property type="match status" value="1"/>
</dbReference>
<comment type="similarity">
    <text evidence="1">Belongs to the bacterial solute-binding protein 8 family.</text>
</comment>
<dbReference type="RefSeq" id="WP_199869656.1">
    <property type="nucleotide sequence ID" value="NZ_JAAGPU010000010.1"/>
</dbReference>